<protein>
    <submittedName>
        <fullName evidence="1">Uncharacterized protein</fullName>
    </submittedName>
</protein>
<keyword evidence="2" id="KW-1185">Reference proteome</keyword>
<dbReference type="Proteomes" id="UP000735302">
    <property type="component" value="Unassembled WGS sequence"/>
</dbReference>
<comment type="caution">
    <text evidence="1">The sequence shown here is derived from an EMBL/GenBank/DDBJ whole genome shotgun (WGS) entry which is preliminary data.</text>
</comment>
<evidence type="ECO:0000313" key="1">
    <source>
        <dbReference type="EMBL" id="GFN94042.1"/>
    </source>
</evidence>
<name>A0AAV3ZHT6_9GAST</name>
<reference evidence="1 2" key="1">
    <citation type="journal article" date="2021" name="Elife">
        <title>Chloroplast acquisition without the gene transfer in kleptoplastic sea slugs, Plakobranchus ocellatus.</title>
        <authorList>
            <person name="Maeda T."/>
            <person name="Takahashi S."/>
            <person name="Yoshida T."/>
            <person name="Shimamura S."/>
            <person name="Takaki Y."/>
            <person name="Nagai Y."/>
            <person name="Toyoda A."/>
            <person name="Suzuki Y."/>
            <person name="Arimoto A."/>
            <person name="Ishii H."/>
            <person name="Satoh N."/>
            <person name="Nishiyama T."/>
            <person name="Hasebe M."/>
            <person name="Maruyama T."/>
            <person name="Minagawa J."/>
            <person name="Obokata J."/>
            <person name="Shigenobu S."/>
        </authorList>
    </citation>
    <scope>NUCLEOTIDE SEQUENCE [LARGE SCALE GENOMIC DNA]</scope>
</reference>
<dbReference type="EMBL" id="BLXT01002395">
    <property type="protein sequence ID" value="GFN94042.1"/>
    <property type="molecule type" value="Genomic_DNA"/>
</dbReference>
<accession>A0AAV3ZHT6</accession>
<organism evidence="1 2">
    <name type="scientific">Plakobranchus ocellatus</name>
    <dbReference type="NCBI Taxonomy" id="259542"/>
    <lineage>
        <taxon>Eukaryota</taxon>
        <taxon>Metazoa</taxon>
        <taxon>Spiralia</taxon>
        <taxon>Lophotrochozoa</taxon>
        <taxon>Mollusca</taxon>
        <taxon>Gastropoda</taxon>
        <taxon>Heterobranchia</taxon>
        <taxon>Euthyneura</taxon>
        <taxon>Panpulmonata</taxon>
        <taxon>Sacoglossa</taxon>
        <taxon>Placobranchoidea</taxon>
        <taxon>Plakobranchidae</taxon>
        <taxon>Plakobranchus</taxon>
    </lineage>
</organism>
<dbReference type="AlphaFoldDB" id="A0AAV3ZHT6"/>
<evidence type="ECO:0000313" key="2">
    <source>
        <dbReference type="Proteomes" id="UP000735302"/>
    </source>
</evidence>
<proteinExistence type="predicted"/>
<sequence>MSETNHVVVQGVTPAEFHQVGEVPGSLSRRGPPRVTEDQCLIVSYFNSHSPSRGYPALDARGQEVDERQVLTNMQMLVISDEEPIFYSRVWKTTSVPD</sequence>
<gene>
    <name evidence="1" type="ORF">PoB_002054800</name>
</gene>